<dbReference type="EMBL" id="NKXS01002346">
    <property type="protein sequence ID" value="PIN14130.1"/>
    <property type="molecule type" value="Genomic_DNA"/>
</dbReference>
<comment type="caution">
    <text evidence="1">The sequence shown here is derived from an EMBL/GenBank/DDBJ whole genome shotgun (WGS) entry which is preliminary data.</text>
</comment>
<protein>
    <submittedName>
        <fullName evidence="1">Uncharacterized protein</fullName>
    </submittedName>
</protein>
<reference evidence="2" key="1">
    <citation type="journal article" date="2018" name="Gigascience">
        <title>Genome assembly of the Pink Ipe (Handroanthus impetiginosus, Bignoniaceae), a highly valued, ecologically keystone Neotropical timber forest tree.</title>
        <authorList>
            <person name="Silva-Junior O.B."/>
            <person name="Grattapaglia D."/>
            <person name="Novaes E."/>
            <person name="Collevatti R.G."/>
        </authorList>
    </citation>
    <scope>NUCLEOTIDE SEQUENCE [LARGE SCALE GENOMIC DNA]</scope>
    <source>
        <strain evidence="2">cv. UFG-1</strain>
    </source>
</reference>
<evidence type="ECO:0000313" key="2">
    <source>
        <dbReference type="Proteomes" id="UP000231279"/>
    </source>
</evidence>
<evidence type="ECO:0000313" key="1">
    <source>
        <dbReference type="EMBL" id="PIN14130.1"/>
    </source>
</evidence>
<dbReference type="AlphaFoldDB" id="A0A2G9HA06"/>
<proteinExistence type="predicted"/>
<dbReference type="Proteomes" id="UP000231279">
    <property type="component" value="Unassembled WGS sequence"/>
</dbReference>
<organism evidence="1 2">
    <name type="scientific">Handroanthus impetiginosus</name>
    <dbReference type="NCBI Taxonomy" id="429701"/>
    <lineage>
        <taxon>Eukaryota</taxon>
        <taxon>Viridiplantae</taxon>
        <taxon>Streptophyta</taxon>
        <taxon>Embryophyta</taxon>
        <taxon>Tracheophyta</taxon>
        <taxon>Spermatophyta</taxon>
        <taxon>Magnoliopsida</taxon>
        <taxon>eudicotyledons</taxon>
        <taxon>Gunneridae</taxon>
        <taxon>Pentapetalae</taxon>
        <taxon>asterids</taxon>
        <taxon>lamiids</taxon>
        <taxon>Lamiales</taxon>
        <taxon>Bignoniaceae</taxon>
        <taxon>Crescentiina</taxon>
        <taxon>Tabebuia alliance</taxon>
        <taxon>Handroanthus</taxon>
    </lineage>
</organism>
<accession>A0A2G9HA06</accession>
<gene>
    <name evidence="1" type="ORF">CDL12_13249</name>
</gene>
<name>A0A2G9HA06_9LAMI</name>
<keyword evidence="2" id="KW-1185">Reference proteome</keyword>
<sequence>MYLINEISNKMSIPSCYFRHVFNKIDGLAEFSAFWKIGGDVLRRFLHILRHLFNYVDYYLRRLHGSFNSICLYVFN</sequence>